<keyword evidence="3" id="KW-0808">Transferase</keyword>
<evidence type="ECO:0000256" key="7">
    <source>
        <dbReference type="ARBA" id="ARBA00047899"/>
    </source>
</evidence>
<dbReference type="EMBL" id="CAICTM010000083">
    <property type="protein sequence ID" value="CAB9500486.1"/>
    <property type="molecule type" value="Genomic_DNA"/>
</dbReference>
<evidence type="ECO:0000256" key="4">
    <source>
        <dbReference type="ARBA" id="ARBA00022741"/>
    </source>
</evidence>
<feature type="region of interest" description="Disordered" evidence="10">
    <location>
        <begin position="582"/>
        <end position="729"/>
    </location>
</feature>
<evidence type="ECO:0000256" key="11">
    <source>
        <dbReference type="SAM" id="Phobius"/>
    </source>
</evidence>
<comment type="catalytic activity">
    <reaction evidence="8">
        <text>L-seryl-[protein] + ATP = O-phospho-L-seryl-[protein] + ADP + H(+)</text>
        <dbReference type="Rhea" id="RHEA:17989"/>
        <dbReference type="Rhea" id="RHEA-COMP:9863"/>
        <dbReference type="Rhea" id="RHEA-COMP:11604"/>
        <dbReference type="ChEBI" id="CHEBI:15378"/>
        <dbReference type="ChEBI" id="CHEBI:29999"/>
        <dbReference type="ChEBI" id="CHEBI:30616"/>
        <dbReference type="ChEBI" id="CHEBI:83421"/>
        <dbReference type="ChEBI" id="CHEBI:456216"/>
        <dbReference type="EC" id="2.7.11.1"/>
    </reaction>
</comment>
<keyword evidence="11" id="KW-0472">Membrane</keyword>
<feature type="compositionally biased region" description="Basic and acidic residues" evidence="10">
    <location>
        <begin position="719"/>
        <end position="729"/>
    </location>
</feature>
<keyword evidence="2" id="KW-0723">Serine/threonine-protein kinase</keyword>
<organism evidence="13 14">
    <name type="scientific">Seminavis robusta</name>
    <dbReference type="NCBI Taxonomy" id="568900"/>
    <lineage>
        <taxon>Eukaryota</taxon>
        <taxon>Sar</taxon>
        <taxon>Stramenopiles</taxon>
        <taxon>Ochrophyta</taxon>
        <taxon>Bacillariophyta</taxon>
        <taxon>Bacillariophyceae</taxon>
        <taxon>Bacillariophycidae</taxon>
        <taxon>Naviculales</taxon>
        <taxon>Naviculaceae</taxon>
        <taxon>Seminavis</taxon>
    </lineage>
</organism>
<gene>
    <name evidence="13" type="ORF">SEMRO_84_G045090.1</name>
</gene>
<dbReference type="InterPro" id="IPR000719">
    <property type="entry name" value="Prot_kinase_dom"/>
</dbReference>
<protein>
    <recommendedName>
        <fullName evidence="1">non-specific serine/threonine protein kinase</fullName>
        <ecNumber evidence="1">2.7.11.1</ecNumber>
    </recommendedName>
</protein>
<dbReference type="SMART" id="SM00220">
    <property type="entry name" value="S_TKc"/>
    <property type="match status" value="1"/>
</dbReference>
<evidence type="ECO:0000256" key="5">
    <source>
        <dbReference type="ARBA" id="ARBA00022777"/>
    </source>
</evidence>
<evidence type="ECO:0000256" key="10">
    <source>
        <dbReference type="SAM" id="MobiDB-lite"/>
    </source>
</evidence>
<dbReference type="PANTHER" id="PTHR43671">
    <property type="entry name" value="SERINE/THREONINE-PROTEIN KINASE NEK"/>
    <property type="match status" value="1"/>
</dbReference>
<evidence type="ECO:0000313" key="13">
    <source>
        <dbReference type="EMBL" id="CAB9500486.1"/>
    </source>
</evidence>
<keyword evidence="9" id="KW-0175">Coiled coil</keyword>
<keyword evidence="14" id="KW-1185">Reference proteome</keyword>
<keyword evidence="11" id="KW-0812">Transmembrane</keyword>
<feature type="region of interest" description="Disordered" evidence="10">
    <location>
        <begin position="144"/>
        <end position="170"/>
    </location>
</feature>
<dbReference type="AlphaFoldDB" id="A0A9N8H4H8"/>
<dbReference type="PROSITE" id="PS50011">
    <property type="entry name" value="PROTEIN_KINASE_DOM"/>
    <property type="match status" value="1"/>
</dbReference>
<feature type="compositionally biased region" description="Basic and acidic residues" evidence="10">
    <location>
        <begin position="149"/>
        <end position="170"/>
    </location>
</feature>
<dbReference type="OrthoDB" id="41771at2759"/>
<evidence type="ECO:0000259" key="12">
    <source>
        <dbReference type="PROSITE" id="PS50011"/>
    </source>
</evidence>
<feature type="transmembrane region" description="Helical" evidence="11">
    <location>
        <begin position="82"/>
        <end position="103"/>
    </location>
</feature>
<feature type="domain" description="Protein kinase" evidence="12">
    <location>
        <begin position="277"/>
        <end position="566"/>
    </location>
</feature>
<dbReference type="Proteomes" id="UP001153069">
    <property type="component" value="Unassembled WGS sequence"/>
</dbReference>
<reference evidence="13" key="1">
    <citation type="submission" date="2020-06" db="EMBL/GenBank/DDBJ databases">
        <authorList>
            <consortium name="Plant Systems Biology data submission"/>
        </authorList>
    </citation>
    <scope>NUCLEOTIDE SEQUENCE</scope>
    <source>
        <strain evidence="13">D6</strain>
    </source>
</reference>
<comment type="catalytic activity">
    <reaction evidence="7">
        <text>L-threonyl-[protein] + ATP = O-phospho-L-threonyl-[protein] + ADP + H(+)</text>
        <dbReference type="Rhea" id="RHEA:46608"/>
        <dbReference type="Rhea" id="RHEA-COMP:11060"/>
        <dbReference type="Rhea" id="RHEA-COMP:11605"/>
        <dbReference type="ChEBI" id="CHEBI:15378"/>
        <dbReference type="ChEBI" id="CHEBI:30013"/>
        <dbReference type="ChEBI" id="CHEBI:30616"/>
        <dbReference type="ChEBI" id="CHEBI:61977"/>
        <dbReference type="ChEBI" id="CHEBI:456216"/>
        <dbReference type="EC" id="2.7.11.1"/>
    </reaction>
</comment>
<dbReference type="EC" id="2.7.11.1" evidence="1"/>
<evidence type="ECO:0000256" key="6">
    <source>
        <dbReference type="ARBA" id="ARBA00022840"/>
    </source>
</evidence>
<dbReference type="GO" id="GO:0004674">
    <property type="term" value="F:protein serine/threonine kinase activity"/>
    <property type="evidence" value="ECO:0007669"/>
    <property type="project" value="UniProtKB-KW"/>
</dbReference>
<dbReference type="Pfam" id="PF00069">
    <property type="entry name" value="Pkinase"/>
    <property type="match status" value="1"/>
</dbReference>
<keyword evidence="11" id="KW-1133">Transmembrane helix</keyword>
<dbReference type="SUPFAM" id="SSF56112">
    <property type="entry name" value="Protein kinase-like (PK-like)"/>
    <property type="match status" value="1"/>
</dbReference>
<keyword evidence="5 13" id="KW-0418">Kinase</keyword>
<feature type="compositionally biased region" description="Basic and acidic residues" evidence="10">
    <location>
        <begin position="582"/>
        <end position="628"/>
    </location>
</feature>
<evidence type="ECO:0000256" key="9">
    <source>
        <dbReference type="SAM" id="Coils"/>
    </source>
</evidence>
<accession>A0A9N8H4H8</accession>
<evidence type="ECO:0000256" key="1">
    <source>
        <dbReference type="ARBA" id="ARBA00012513"/>
    </source>
</evidence>
<comment type="caution">
    <text evidence="13">The sequence shown here is derived from an EMBL/GenBank/DDBJ whole genome shotgun (WGS) entry which is preliminary data.</text>
</comment>
<keyword evidence="6" id="KW-0067">ATP-binding</keyword>
<dbReference type="GO" id="GO:0005524">
    <property type="term" value="F:ATP binding"/>
    <property type="evidence" value="ECO:0007669"/>
    <property type="project" value="UniProtKB-KW"/>
</dbReference>
<proteinExistence type="predicted"/>
<feature type="coiled-coil region" evidence="9">
    <location>
        <begin position="199"/>
        <end position="226"/>
    </location>
</feature>
<evidence type="ECO:0000256" key="8">
    <source>
        <dbReference type="ARBA" id="ARBA00048679"/>
    </source>
</evidence>
<dbReference type="InterPro" id="IPR011009">
    <property type="entry name" value="Kinase-like_dom_sf"/>
</dbReference>
<keyword evidence="4" id="KW-0547">Nucleotide-binding</keyword>
<dbReference type="PANTHER" id="PTHR43671:SF98">
    <property type="entry name" value="SERINE_THREONINE-PROTEIN KINASE NEK11"/>
    <property type="match status" value="1"/>
</dbReference>
<dbReference type="InterPro" id="IPR050660">
    <property type="entry name" value="NEK_Ser/Thr_kinase"/>
</dbReference>
<dbReference type="Gene3D" id="1.10.510.10">
    <property type="entry name" value="Transferase(Phosphotransferase) domain 1"/>
    <property type="match status" value="1"/>
</dbReference>
<feature type="compositionally biased region" description="Basic and acidic residues" evidence="10">
    <location>
        <begin position="637"/>
        <end position="708"/>
    </location>
</feature>
<name>A0A9N8H4H8_9STRA</name>
<evidence type="ECO:0000256" key="3">
    <source>
        <dbReference type="ARBA" id="ARBA00022679"/>
    </source>
</evidence>
<evidence type="ECO:0000313" key="14">
    <source>
        <dbReference type="Proteomes" id="UP001153069"/>
    </source>
</evidence>
<sequence length="729" mass="84509">MIRRKQGSKDTAEADAHVPVTIPLGDGHTIGTTTQPRRRRKKKTQGFVRSCLVRLRIVSPPRKTIESGLAASRAKGGDGCTCCSLLSGFVVFLLLCLGAYYVLLEGQKSKNLIIRSTNNFPEELVSEISEIRLSKEEHDALPLLLGRNSQEDPNQKDDDDSTGREFQYPKDLGHKEQKEMAYVDFGSIDLKLLANDDQKRQIYIMVEDLQGEARSLNEERDDDYENYYWGFDDDIERNPYTLYSNYNPSMEGRCRRVSWHRYNFPTCNSLHELDLITNTPRFVGDGAYREVFVTEQLYMGTIEETIFKELRWDLDYEADSYEYVRMDAFVTERFTSHKQFVDIFGFCGVSMLTEYFPFGDVEKDVVGFQHHRKDFNPLKDEVLNPLNNFTGTEKLQLALNMVEPVAALHNFKDGVVVHDDIQLCQYLWTEENGISVKLNDFNRAEIMLWDDQAQKYCKYKNGRGHGDWRSPEEYKDLPLDEKIDIWSLGNNFYSILTGVYPFFNVEKDRNIQQMIKDGKTAVIDPRYVDSSFAEGKLVEVIFRCFEYDPELRADINEIWQMLKDAIAENELWEKEAAKKKAEAEQKEKEEAERAEGERLRKEEEEAQKRAEAERLREEEEVAQKRAEADNLQQEAEEALRRAKEQKEKDEALKRASAPRKEQEEVEKPKVQLDEEKVEEGTAQKKDKEPEVEHPNHDKAKGNEQKQASKDQMAGAQESQPKESSQKDEV</sequence>
<evidence type="ECO:0000256" key="2">
    <source>
        <dbReference type="ARBA" id="ARBA00022527"/>
    </source>
</evidence>